<sequence length="129" mass="14457">FDVIMTLIENHPIFHNESNNPQFAISLQLANFLVWAGHYVNAASCNDVAKWAGVWAGTVVLLTKRAVVTLISLHDMVMCKPTNEEKIKSKAYAGLKVCPSWQNSWFSVDGTIFPLFQKPNHFGDVIHQS</sequence>
<protein>
    <recommendedName>
        <fullName evidence="3">DDE Tnp4 domain-containing protein</fullName>
    </recommendedName>
</protein>
<evidence type="ECO:0000313" key="2">
    <source>
        <dbReference type="Proteomes" id="UP000008063"/>
    </source>
</evidence>
<keyword evidence="2" id="KW-1185">Reference proteome</keyword>
<reference evidence="2" key="1">
    <citation type="journal article" date="2011" name="Science">
        <title>The plant cell wall-decomposing machinery underlies the functional diversity of forest fungi.</title>
        <authorList>
            <person name="Eastwood D.C."/>
            <person name="Floudas D."/>
            <person name="Binder M."/>
            <person name="Majcherczyk A."/>
            <person name="Schneider P."/>
            <person name="Aerts A."/>
            <person name="Asiegbu F.O."/>
            <person name="Baker S.E."/>
            <person name="Barry K."/>
            <person name="Bendiksby M."/>
            <person name="Blumentritt M."/>
            <person name="Coutinho P.M."/>
            <person name="Cullen D."/>
            <person name="de Vries R.P."/>
            <person name="Gathman A."/>
            <person name="Goodell B."/>
            <person name="Henrissat B."/>
            <person name="Ihrmark K."/>
            <person name="Kauserud H."/>
            <person name="Kohler A."/>
            <person name="LaButti K."/>
            <person name="Lapidus A."/>
            <person name="Lavin J.L."/>
            <person name="Lee Y.-H."/>
            <person name="Lindquist E."/>
            <person name="Lilly W."/>
            <person name="Lucas S."/>
            <person name="Morin E."/>
            <person name="Murat C."/>
            <person name="Oguiza J.A."/>
            <person name="Park J."/>
            <person name="Pisabarro A.G."/>
            <person name="Riley R."/>
            <person name="Rosling A."/>
            <person name="Salamov A."/>
            <person name="Schmidt O."/>
            <person name="Schmutz J."/>
            <person name="Skrede I."/>
            <person name="Stenlid J."/>
            <person name="Wiebenga A."/>
            <person name="Xie X."/>
            <person name="Kuees U."/>
            <person name="Hibbett D.S."/>
            <person name="Hoffmeister D."/>
            <person name="Hoegberg N."/>
            <person name="Martin F."/>
            <person name="Grigoriev I.V."/>
            <person name="Watkinson S.C."/>
        </authorList>
    </citation>
    <scope>NUCLEOTIDE SEQUENCE [LARGE SCALE GENOMIC DNA]</scope>
    <source>
        <strain evidence="2">strain S7.3</strain>
    </source>
</reference>
<dbReference type="EMBL" id="GL945490">
    <property type="protein sequence ID" value="EGN93997.1"/>
    <property type="molecule type" value="Genomic_DNA"/>
</dbReference>
<name>F8QCY2_SERL3</name>
<evidence type="ECO:0000313" key="1">
    <source>
        <dbReference type="EMBL" id="EGN93997.1"/>
    </source>
</evidence>
<dbReference type="OrthoDB" id="2687688at2759"/>
<proteinExistence type="predicted"/>
<feature type="non-terminal residue" evidence="1">
    <location>
        <position position="1"/>
    </location>
</feature>
<dbReference type="STRING" id="936435.F8QCY2"/>
<dbReference type="InParanoid" id="F8QCY2"/>
<gene>
    <name evidence="1" type="ORF">SERLA73DRAFT_63177</name>
</gene>
<organism evidence="2">
    <name type="scientific">Serpula lacrymans var. lacrymans (strain S7.3)</name>
    <name type="common">Dry rot fungus</name>
    <dbReference type="NCBI Taxonomy" id="936435"/>
    <lineage>
        <taxon>Eukaryota</taxon>
        <taxon>Fungi</taxon>
        <taxon>Dikarya</taxon>
        <taxon>Basidiomycota</taxon>
        <taxon>Agaricomycotina</taxon>
        <taxon>Agaricomycetes</taxon>
        <taxon>Agaricomycetidae</taxon>
        <taxon>Boletales</taxon>
        <taxon>Coniophorineae</taxon>
        <taxon>Serpulaceae</taxon>
        <taxon>Serpula</taxon>
    </lineage>
</organism>
<evidence type="ECO:0008006" key="3">
    <source>
        <dbReference type="Google" id="ProtNLM"/>
    </source>
</evidence>
<dbReference type="AlphaFoldDB" id="F8QCY2"/>
<accession>F8QCY2</accession>
<dbReference type="HOGENOM" id="CLU_018552_1_3_1"/>
<dbReference type="Proteomes" id="UP000008063">
    <property type="component" value="Unassembled WGS sequence"/>
</dbReference>